<sequence length="95" mass="10182">MFSADETAVITGGASGIGLAAAKKCYGRGMKVLIADKNTILLEEAKTSVGESLLTLHLDVTKLEDWEKLKQEVTNELGGTVPTMTLLPVQYVTEQ</sequence>
<evidence type="ECO:0000256" key="2">
    <source>
        <dbReference type="ARBA" id="ARBA00023002"/>
    </source>
</evidence>
<evidence type="ECO:0000256" key="1">
    <source>
        <dbReference type="ARBA" id="ARBA00006484"/>
    </source>
</evidence>
<dbReference type="Proteomes" id="UP000573603">
    <property type="component" value="Unassembled WGS sequence"/>
</dbReference>
<dbReference type="InterPro" id="IPR036291">
    <property type="entry name" value="NAD(P)-bd_dom_sf"/>
</dbReference>
<dbReference type="Pfam" id="PF00106">
    <property type="entry name" value="adh_short"/>
    <property type="match status" value="1"/>
</dbReference>
<dbReference type="InterPro" id="IPR002347">
    <property type="entry name" value="SDR_fam"/>
</dbReference>
<proteinExistence type="inferred from homology"/>
<dbReference type="EMBL" id="JABEVY010000251">
    <property type="protein sequence ID" value="KAF5240408.1"/>
    <property type="molecule type" value="Genomic_DNA"/>
</dbReference>
<comment type="caution">
    <text evidence="3">The sequence shown here is derived from an EMBL/GenBank/DDBJ whole genome shotgun (WGS) entry which is preliminary data.</text>
</comment>
<reference evidence="3 4" key="1">
    <citation type="journal article" date="2020" name="BMC Genomics">
        <title>Correction to: Identification and distribution of gene clusters required for synthesis of sphingolipid metabolism inhibitors in diverse species of the filamentous fungus Fusarium.</title>
        <authorList>
            <person name="Kim H.S."/>
            <person name="Lohmar J.M."/>
            <person name="Busman M."/>
            <person name="Brown D.W."/>
            <person name="Naumann T.A."/>
            <person name="Divon H.H."/>
            <person name="Lysoe E."/>
            <person name="Uhlig S."/>
            <person name="Proctor R.H."/>
        </authorList>
    </citation>
    <scope>NUCLEOTIDE SEQUENCE [LARGE SCALE GENOMIC DNA]</scope>
    <source>
        <strain evidence="3 4">NRRL 25214</strain>
    </source>
</reference>
<protein>
    <submittedName>
        <fullName evidence="3">Uncharacterized protein</fullName>
    </submittedName>
</protein>
<keyword evidence="2" id="KW-0560">Oxidoreductase</keyword>
<name>A0A8H5DYF8_9HYPO</name>
<dbReference type="CDD" id="cd05233">
    <property type="entry name" value="SDR_c"/>
    <property type="match status" value="1"/>
</dbReference>
<organism evidence="3 4">
    <name type="scientific">Fusarium anthophilum</name>
    <dbReference type="NCBI Taxonomy" id="48485"/>
    <lineage>
        <taxon>Eukaryota</taxon>
        <taxon>Fungi</taxon>
        <taxon>Dikarya</taxon>
        <taxon>Ascomycota</taxon>
        <taxon>Pezizomycotina</taxon>
        <taxon>Sordariomycetes</taxon>
        <taxon>Hypocreomycetidae</taxon>
        <taxon>Hypocreales</taxon>
        <taxon>Nectriaceae</taxon>
        <taxon>Fusarium</taxon>
        <taxon>Fusarium fujikuroi species complex</taxon>
    </lineage>
</organism>
<dbReference type="GO" id="GO:0016616">
    <property type="term" value="F:oxidoreductase activity, acting on the CH-OH group of donors, NAD or NADP as acceptor"/>
    <property type="evidence" value="ECO:0007669"/>
    <property type="project" value="UniProtKB-ARBA"/>
</dbReference>
<dbReference type="GO" id="GO:0050664">
    <property type="term" value="F:oxidoreductase activity, acting on NAD(P)H, oxygen as acceptor"/>
    <property type="evidence" value="ECO:0007669"/>
    <property type="project" value="TreeGrafter"/>
</dbReference>
<accession>A0A8H5DYF8</accession>
<dbReference type="SUPFAM" id="SSF51735">
    <property type="entry name" value="NAD(P)-binding Rossmann-fold domains"/>
    <property type="match status" value="1"/>
</dbReference>
<gene>
    <name evidence="3" type="ORF">FANTH_9668</name>
</gene>
<comment type="similarity">
    <text evidence="1">Belongs to the short-chain dehydrogenases/reductases (SDR) family.</text>
</comment>
<dbReference type="PANTHER" id="PTHR43008:SF7">
    <property type="entry name" value="SHORT CHAIN DEHYDROGENASE_REDUCTASE (AFU_ORTHOLOGUE AFUA_2G00830)"/>
    <property type="match status" value="1"/>
</dbReference>
<dbReference type="AlphaFoldDB" id="A0A8H5DYF8"/>
<evidence type="ECO:0000313" key="3">
    <source>
        <dbReference type="EMBL" id="KAF5240408.1"/>
    </source>
</evidence>
<dbReference type="PANTHER" id="PTHR43008">
    <property type="entry name" value="BENZIL REDUCTASE"/>
    <property type="match status" value="1"/>
</dbReference>
<keyword evidence="4" id="KW-1185">Reference proteome</keyword>
<dbReference type="Gene3D" id="3.40.50.720">
    <property type="entry name" value="NAD(P)-binding Rossmann-like Domain"/>
    <property type="match status" value="1"/>
</dbReference>
<evidence type="ECO:0000313" key="4">
    <source>
        <dbReference type="Proteomes" id="UP000573603"/>
    </source>
</evidence>